<gene>
    <name evidence="2" type="ORF">A2Y98_00715</name>
</gene>
<evidence type="ECO:0000313" key="3">
    <source>
        <dbReference type="Proteomes" id="UP000179099"/>
    </source>
</evidence>
<comment type="caution">
    <text evidence="2">The sequence shown here is derived from an EMBL/GenBank/DDBJ whole genome shotgun (WGS) entry which is preliminary data.</text>
</comment>
<reference evidence="2 3" key="1">
    <citation type="journal article" date="2016" name="Nat. Commun.">
        <title>Thousands of microbial genomes shed light on interconnected biogeochemical processes in an aquifer system.</title>
        <authorList>
            <person name="Anantharaman K."/>
            <person name="Brown C.T."/>
            <person name="Hug L.A."/>
            <person name="Sharon I."/>
            <person name="Castelle C.J."/>
            <person name="Probst A.J."/>
            <person name="Thomas B.C."/>
            <person name="Singh A."/>
            <person name="Wilkins M.J."/>
            <person name="Karaoz U."/>
            <person name="Brodie E.L."/>
            <person name="Williams K.H."/>
            <person name="Hubbard S.S."/>
            <person name="Banfield J.F."/>
        </authorList>
    </citation>
    <scope>NUCLEOTIDE SEQUENCE [LARGE SCALE GENOMIC DNA]</scope>
</reference>
<dbReference type="AlphaFoldDB" id="A0A1G2F7D3"/>
<protein>
    <submittedName>
        <fullName evidence="2">Uncharacterized protein</fullName>
    </submittedName>
</protein>
<keyword evidence="1" id="KW-0175">Coiled coil</keyword>
<evidence type="ECO:0000313" key="2">
    <source>
        <dbReference type="EMBL" id="OGZ33976.1"/>
    </source>
</evidence>
<dbReference type="Proteomes" id="UP000179099">
    <property type="component" value="Unassembled WGS sequence"/>
</dbReference>
<accession>A0A1G2F7D3</accession>
<proteinExistence type="predicted"/>
<dbReference type="EMBL" id="MHMW01000021">
    <property type="protein sequence ID" value="OGZ33976.1"/>
    <property type="molecule type" value="Genomic_DNA"/>
</dbReference>
<sequence length="160" mass="18180">MSQKKKAKPKPIARLYSRHISLGILVPENYARDLVELIQIGIPFSFKGYRNPNEKGYVVLEFEIIGTAETRFNEDLESFFKEKGVTFDKPSTLRPKDEIKQVLQRAEKAAETSKKEVDNAHALLRDEKAIIVKRMGIHHGVIHALSWVMNQKGIGEIAPV</sequence>
<organism evidence="2 3">
    <name type="scientific">Candidatus Portnoybacteria bacterium RBG_19FT_COMBO_36_7</name>
    <dbReference type="NCBI Taxonomy" id="1801992"/>
    <lineage>
        <taxon>Bacteria</taxon>
        <taxon>Candidatus Portnoyibacteriota</taxon>
    </lineage>
</organism>
<name>A0A1G2F7D3_9BACT</name>
<evidence type="ECO:0000256" key="1">
    <source>
        <dbReference type="SAM" id="Coils"/>
    </source>
</evidence>
<feature type="coiled-coil region" evidence="1">
    <location>
        <begin position="96"/>
        <end position="123"/>
    </location>
</feature>